<keyword evidence="1" id="KW-0472">Membrane</keyword>
<reference evidence="3" key="1">
    <citation type="submission" date="2018-02" db="EMBL/GenBank/DDBJ databases">
        <title>Genome sequencing of Solimonas sp. HR-BB.</title>
        <authorList>
            <person name="Lee Y."/>
            <person name="Jeon C.O."/>
        </authorList>
    </citation>
    <scope>NUCLEOTIDE SEQUENCE [LARGE SCALE GENOMIC DNA]</scope>
    <source>
        <strain evidence="3">HR-U</strain>
    </source>
</reference>
<keyword evidence="1" id="KW-0812">Transmembrane</keyword>
<proteinExistence type="predicted"/>
<protein>
    <recommendedName>
        <fullName evidence="4">Bacterial Pleckstrin homology domain-containing protein</fullName>
    </recommendedName>
</protein>
<dbReference type="AlphaFoldDB" id="A0A2S7IPU2"/>
<dbReference type="OrthoDB" id="582675at2"/>
<evidence type="ECO:0000256" key="1">
    <source>
        <dbReference type="SAM" id="Phobius"/>
    </source>
</evidence>
<keyword evidence="1" id="KW-1133">Transmembrane helix</keyword>
<dbReference type="Proteomes" id="UP000239590">
    <property type="component" value="Unassembled WGS sequence"/>
</dbReference>
<organism evidence="2 3">
    <name type="scientific">Siphonobacter curvatus</name>
    <dbReference type="NCBI Taxonomy" id="2094562"/>
    <lineage>
        <taxon>Bacteria</taxon>
        <taxon>Pseudomonadati</taxon>
        <taxon>Bacteroidota</taxon>
        <taxon>Cytophagia</taxon>
        <taxon>Cytophagales</taxon>
        <taxon>Cytophagaceae</taxon>
        <taxon>Siphonobacter</taxon>
    </lineage>
</organism>
<comment type="caution">
    <text evidence="2">The sequence shown here is derived from an EMBL/GenBank/DDBJ whole genome shotgun (WGS) entry which is preliminary data.</text>
</comment>
<feature type="transmembrane region" description="Helical" evidence="1">
    <location>
        <begin position="49"/>
        <end position="69"/>
    </location>
</feature>
<dbReference type="RefSeq" id="WP_104711217.1">
    <property type="nucleotide sequence ID" value="NZ_PTRA01000001.1"/>
</dbReference>
<evidence type="ECO:0000313" key="2">
    <source>
        <dbReference type="EMBL" id="PQA59600.1"/>
    </source>
</evidence>
<evidence type="ECO:0008006" key="4">
    <source>
        <dbReference type="Google" id="ProtNLM"/>
    </source>
</evidence>
<accession>A0A2S7IPU2</accession>
<gene>
    <name evidence="2" type="ORF">C5O19_08160</name>
</gene>
<sequence length="162" mass="18288">MKELVYQETQKMTQAWIWLPLLAIMGTWLWAITHFAIVGNDLNGSTISTPALLALGSIPLSLLTLFYFIELKTVLAGDVLEIQLNPFMTERIYSSEIVRTELITYGFIGYGYRFSKQYGTVFNAKGSTGVLIYKNRGEKVLIGTQQPETLQQAIQQWRAGTD</sequence>
<dbReference type="EMBL" id="PTRA01000001">
    <property type="protein sequence ID" value="PQA59600.1"/>
    <property type="molecule type" value="Genomic_DNA"/>
</dbReference>
<name>A0A2S7IPU2_9BACT</name>
<evidence type="ECO:0000313" key="3">
    <source>
        <dbReference type="Proteomes" id="UP000239590"/>
    </source>
</evidence>
<feature type="transmembrane region" description="Helical" evidence="1">
    <location>
        <begin position="16"/>
        <end position="37"/>
    </location>
</feature>
<keyword evidence="3" id="KW-1185">Reference proteome</keyword>